<dbReference type="InterPro" id="IPR005467">
    <property type="entry name" value="His_kinase_dom"/>
</dbReference>
<dbReference type="SMART" id="SM00448">
    <property type="entry name" value="REC"/>
    <property type="match status" value="1"/>
</dbReference>
<evidence type="ECO:0000256" key="11">
    <source>
        <dbReference type="PROSITE-ProRule" id="PRU00169"/>
    </source>
</evidence>
<dbReference type="Pfam" id="PF00512">
    <property type="entry name" value="HisKA"/>
    <property type="match status" value="1"/>
</dbReference>
<dbReference type="PROSITE" id="PS50109">
    <property type="entry name" value="HIS_KIN"/>
    <property type="match status" value="1"/>
</dbReference>
<evidence type="ECO:0000256" key="10">
    <source>
        <dbReference type="ARBA" id="ARBA00074306"/>
    </source>
</evidence>
<keyword evidence="7 16" id="KW-0418">Kinase</keyword>
<keyword evidence="6" id="KW-0808">Transferase</keyword>
<dbReference type="SMART" id="SM00388">
    <property type="entry name" value="HisKA"/>
    <property type="match status" value="1"/>
</dbReference>
<evidence type="ECO:0000256" key="8">
    <source>
        <dbReference type="ARBA" id="ARBA00023012"/>
    </source>
</evidence>
<dbReference type="CDD" id="cd00082">
    <property type="entry name" value="HisKA"/>
    <property type="match status" value="1"/>
</dbReference>
<keyword evidence="5 11" id="KW-0597">Phosphoprotein</keyword>
<dbReference type="SUPFAM" id="SSF52172">
    <property type="entry name" value="CheY-like"/>
    <property type="match status" value="1"/>
</dbReference>
<dbReference type="GO" id="GO:0009927">
    <property type="term" value="F:histidine phosphotransfer kinase activity"/>
    <property type="evidence" value="ECO:0007669"/>
    <property type="project" value="TreeGrafter"/>
</dbReference>
<protein>
    <recommendedName>
        <fullName evidence="10">Circadian input-output histidine kinase CikA</fullName>
        <ecNumber evidence="3">2.7.13.3</ecNumber>
    </recommendedName>
    <alternativeName>
        <fullName evidence="4">Stage 0 sporulation protein A homolog</fullName>
    </alternativeName>
</protein>
<dbReference type="Gene3D" id="3.40.50.2300">
    <property type="match status" value="1"/>
</dbReference>
<dbReference type="GO" id="GO:0000155">
    <property type="term" value="F:phosphorelay sensor kinase activity"/>
    <property type="evidence" value="ECO:0007669"/>
    <property type="project" value="InterPro"/>
</dbReference>
<dbReference type="OrthoDB" id="9803190at2"/>
<gene>
    <name evidence="16" type="ORF">SAMN05216249_12116</name>
</gene>
<dbReference type="SMART" id="SM00387">
    <property type="entry name" value="HATPase_c"/>
    <property type="match status" value="1"/>
</dbReference>
<dbReference type="Gene3D" id="3.30.565.10">
    <property type="entry name" value="Histidine kinase-like ATPase, C-terminal domain"/>
    <property type="match status" value="1"/>
</dbReference>
<dbReference type="Proteomes" id="UP000198838">
    <property type="component" value="Unassembled WGS sequence"/>
</dbReference>
<dbReference type="PANTHER" id="PTHR43047">
    <property type="entry name" value="TWO-COMPONENT HISTIDINE PROTEIN KINASE"/>
    <property type="match status" value="1"/>
</dbReference>
<evidence type="ECO:0000256" key="4">
    <source>
        <dbReference type="ARBA" id="ARBA00018672"/>
    </source>
</evidence>
<dbReference type="Gene3D" id="1.10.287.130">
    <property type="match status" value="1"/>
</dbReference>
<dbReference type="RefSeq" id="WP_092874155.1">
    <property type="nucleotide sequence ID" value="NZ_FOJY01000021.1"/>
</dbReference>
<sequence>MKTLKRMLVLLTIAFLMIINNSLVLYAAVPKKNEEKVGYYDFAKENPNIVILIFGIFAFIAIINIIVLHGYRKKTVEISKLNQDYKKALNDAELANESKSNFLARMSHDIRTPLNGILGMTDIARSVNKNEEVEEYLSKIDISGKYLLGLVNDILDMSKIESGKISLNPSDYSEKEFVETMYAIVKPLCDEKKINFHIESNDEAFCIFVDKVRFNQIFLNLLYNAVKFTPIRGDVTLNIHMERKNLHKGRLTVFVSDTGIGIKEEFKKHLFKPFEQENTFTNENRQGSGLGLAITKKIVELLGGSIELESTEGLGATFTVKLDVDLAQEEESVIDEEKSKEVDLTGLNVMVVEDNEINMEIAVMLLENQGAKPDRCYNGIEAVNTFADSSQDYYDLILMDIRMPEMDGLEATEKIRKLNRADAETVPIFAMTANTFEEDIQACFKAGMNGHIAKPVDETVVFSKIAAVVEKRRKIKKLD</sequence>
<dbReference type="CDD" id="cd16922">
    <property type="entry name" value="HATPase_EvgS-ArcB-TorS-like"/>
    <property type="match status" value="1"/>
</dbReference>
<evidence type="ECO:0000256" key="1">
    <source>
        <dbReference type="ARBA" id="ARBA00000085"/>
    </source>
</evidence>
<dbReference type="InterPro" id="IPR036097">
    <property type="entry name" value="HisK_dim/P_sf"/>
</dbReference>
<name>A0A1I1A8K3_9FIRM</name>
<dbReference type="InterPro" id="IPR003594">
    <property type="entry name" value="HATPase_dom"/>
</dbReference>
<feature type="domain" description="Histidine kinase" evidence="14">
    <location>
        <begin position="105"/>
        <end position="326"/>
    </location>
</feature>
<comment type="similarity">
    <text evidence="2">In the N-terminal section; belongs to the phytochrome family.</text>
</comment>
<evidence type="ECO:0000313" key="17">
    <source>
        <dbReference type="Proteomes" id="UP000198838"/>
    </source>
</evidence>
<evidence type="ECO:0000256" key="5">
    <source>
        <dbReference type="ARBA" id="ARBA00022553"/>
    </source>
</evidence>
<dbReference type="SUPFAM" id="SSF55874">
    <property type="entry name" value="ATPase domain of HSP90 chaperone/DNA topoisomerase II/histidine kinase"/>
    <property type="match status" value="1"/>
</dbReference>
<keyword evidence="13" id="KW-1133">Transmembrane helix</keyword>
<accession>A0A1I1A8K3</accession>
<evidence type="ECO:0000259" key="14">
    <source>
        <dbReference type="PROSITE" id="PS50109"/>
    </source>
</evidence>
<evidence type="ECO:0000256" key="12">
    <source>
        <dbReference type="SAM" id="Coils"/>
    </source>
</evidence>
<evidence type="ECO:0000259" key="15">
    <source>
        <dbReference type="PROSITE" id="PS50110"/>
    </source>
</evidence>
<dbReference type="PANTHER" id="PTHR43047:SF72">
    <property type="entry name" value="OSMOSENSING HISTIDINE PROTEIN KINASE SLN1"/>
    <property type="match status" value="1"/>
</dbReference>
<keyword evidence="17" id="KW-1185">Reference proteome</keyword>
<reference evidence="16 17" key="1">
    <citation type="submission" date="2016-10" db="EMBL/GenBank/DDBJ databases">
        <authorList>
            <person name="de Groot N.N."/>
        </authorList>
    </citation>
    <scope>NUCLEOTIDE SEQUENCE [LARGE SCALE GENOMIC DNA]</scope>
    <source>
        <strain evidence="16 17">DSM 5522</strain>
    </source>
</reference>
<keyword evidence="13" id="KW-0472">Membrane</keyword>
<dbReference type="STRING" id="1120918.SAMN05216249_12116"/>
<dbReference type="PRINTS" id="PR00344">
    <property type="entry name" value="BCTRLSENSOR"/>
</dbReference>
<dbReference type="InterPro" id="IPR004358">
    <property type="entry name" value="Sig_transdc_His_kin-like_C"/>
</dbReference>
<dbReference type="InterPro" id="IPR001789">
    <property type="entry name" value="Sig_transdc_resp-reg_receiver"/>
</dbReference>
<dbReference type="SUPFAM" id="SSF47384">
    <property type="entry name" value="Homodimeric domain of signal transducing histidine kinase"/>
    <property type="match status" value="1"/>
</dbReference>
<dbReference type="PROSITE" id="PS50110">
    <property type="entry name" value="RESPONSE_REGULATORY"/>
    <property type="match status" value="1"/>
</dbReference>
<dbReference type="Pfam" id="PF00072">
    <property type="entry name" value="Response_reg"/>
    <property type="match status" value="1"/>
</dbReference>
<dbReference type="InterPro" id="IPR011006">
    <property type="entry name" value="CheY-like_superfamily"/>
</dbReference>
<feature type="coiled-coil region" evidence="12">
    <location>
        <begin position="71"/>
        <end position="98"/>
    </location>
</feature>
<evidence type="ECO:0000256" key="3">
    <source>
        <dbReference type="ARBA" id="ARBA00012438"/>
    </source>
</evidence>
<evidence type="ECO:0000313" key="16">
    <source>
        <dbReference type="EMBL" id="SFB32743.1"/>
    </source>
</evidence>
<dbReference type="Pfam" id="PF02518">
    <property type="entry name" value="HATPase_c"/>
    <property type="match status" value="1"/>
</dbReference>
<dbReference type="FunFam" id="3.30.565.10:FF:000010">
    <property type="entry name" value="Sensor histidine kinase RcsC"/>
    <property type="match status" value="1"/>
</dbReference>
<feature type="transmembrane region" description="Helical" evidence="13">
    <location>
        <begin position="51"/>
        <end position="71"/>
    </location>
</feature>
<evidence type="ECO:0000256" key="7">
    <source>
        <dbReference type="ARBA" id="ARBA00022777"/>
    </source>
</evidence>
<dbReference type="CDD" id="cd17546">
    <property type="entry name" value="REC_hyHK_CKI1_RcsC-like"/>
    <property type="match status" value="1"/>
</dbReference>
<keyword evidence="12" id="KW-0175">Coiled coil</keyword>
<proteinExistence type="inferred from homology"/>
<dbReference type="EC" id="2.7.13.3" evidence="3"/>
<organism evidence="16 17">
    <name type="scientific">Acetitomaculum ruminis DSM 5522</name>
    <dbReference type="NCBI Taxonomy" id="1120918"/>
    <lineage>
        <taxon>Bacteria</taxon>
        <taxon>Bacillati</taxon>
        <taxon>Bacillota</taxon>
        <taxon>Clostridia</taxon>
        <taxon>Lachnospirales</taxon>
        <taxon>Lachnospiraceae</taxon>
        <taxon>Acetitomaculum</taxon>
    </lineage>
</organism>
<evidence type="ECO:0000256" key="2">
    <source>
        <dbReference type="ARBA" id="ARBA00006402"/>
    </source>
</evidence>
<dbReference type="EMBL" id="FOJY01000021">
    <property type="protein sequence ID" value="SFB32743.1"/>
    <property type="molecule type" value="Genomic_DNA"/>
</dbReference>
<evidence type="ECO:0000256" key="6">
    <source>
        <dbReference type="ARBA" id="ARBA00022679"/>
    </source>
</evidence>
<comment type="catalytic activity">
    <reaction evidence="1">
        <text>ATP + protein L-histidine = ADP + protein N-phospho-L-histidine.</text>
        <dbReference type="EC" id="2.7.13.3"/>
    </reaction>
</comment>
<feature type="domain" description="Response regulatory" evidence="15">
    <location>
        <begin position="348"/>
        <end position="469"/>
    </location>
</feature>
<dbReference type="InterPro" id="IPR036890">
    <property type="entry name" value="HATPase_C_sf"/>
</dbReference>
<feature type="modified residue" description="4-aspartylphosphate" evidence="11">
    <location>
        <position position="400"/>
    </location>
</feature>
<dbReference type="InterPro" id="IPR003661">
    <property type="entry name" value="HisK_dim/P_dom"/>
</dbReference>
<keyword evidence="8" id="KW-0902">Two-component regulatory system</keyword>
<dbReference type="AlphaFoldDB" id="A0A1I1A8K3"/>
<evidence type="ECO:0000256" key="13">
    <source>
        <dbReference type="SAM" id="Phobius"/>
    </source>
</evidence>
<comment type="function">
    <text evidence="9">May play the central regulatory role in sporulation. It may be an element of the effector pathway responsible for the activation of sporulation genes in response to nutritional stress. Spo0A may act in concert with spo0H (a sigma factor) to control the expression of some genes that are critical to the sporulation process.</text>
</comment>
<evidence type="ECO:0000256" key="9">
    <source>
        <dbReference type="ARBA" id="ARBA00024867"/>
    </source>
</evidence>
<dbReference type="GO" id="GO:0005886">
    <property type="term" value="C:plasma membrane"/>
    <property type="evidence" value="ECO:0007669"/>
    <property type="project" value="TreeGrafter"/>
</dbReference>
<keyword evidence="13" id="KW-0812">Transmembrane</keyword>